<organism evidence="2 3">
    <name type="scientific">Petrolisthes cinctipes</name>
    <name type="common">Flat porcelain crab</name>
    <dbReference type="NCBI Taxonomy" id="88211"/>
    <lineage>
        <taxon>Eukaryota</taxon>
        <taxon>Metazoa</taxon>
        <taxon>Ecdysozoa</taxon>
        <taxon>Arthropoda</taxon>
        <taxon>Crustacea</taxon>
        <taxon>Multicrustacea</taxon>
        <taxon>Malacostraca</taxon>
        <taxon>Eumalacostraca</taxon>
        <taxon>Eucarida</taxon>
        <taxon>Decapoda</taxon>
        <taxon>Pleocyemata</taxon>
        <taxon>Anomura</taxon>
        <taxon>Galatheoidea</taxon>
        <taxon>Porcellanidae</taxon>
        <taxon>Petrolisthes</taxon>
    </lineage>
</organism>
<comment type="caution">
    <text evidence="2">The sequence shown here is derived from an EMBL/GenBank/DDBJ whole genome shotgun (WGS) entry which is preliminary data.</text>
</comment>
<dbReference type="Proteomes" id="UP001286313">
    <property type="component" value="Unassembled WGS sequence"/>
</dbReference>
<feature type="region of interest" description="Disordered" evidence="1">
    <location>
        <begin position="72"/>
        <end position="106"/>
    </location>
</feature>
<reference evidence="2" key="1">
    <citation type="submission" date="2023-10" db="EMBL/GenBank/DDBJ databases">
        <title>Genome assemblies of two species of porcelain crab, Petrolisthes cinctipes and Petrolisthes manimaculis (Anomura: Porcellanidae).</title>
        <authorList>
            <person name="Angst P."/>
        </authorList>
    </citation>
    <scope>NUCLEOTIDE SEQUENCE</scope>
    <source>
        <strain evidence="2">PB745_01</strain>
        <tissue evidence="2">Gill</tissue>
    </source>
</reference>
<protein>
    <submittedName>
        <fullName evidence="2">Uncharacterized protein</fullName>
    </submittedName>
</protein>
<proteinExistence type="predicted"/>
<evidence type="ECO:0000313" key="2">
    <source>
        <dbReference type="EMBL" id="KAK3885044.1"/>
    </source>
</evidence>
<name>A0AAE1G2B2_PETCI</name>
<accession>A0AAE1G2B2</accession>
<dbReference type="AlphaFoldDB" id="A0AAE1G2B2"/>
<evidence type="ECO:0000313" key="3">
    <source>
        <dbReference type="Proteomes" id="UP001286313"/>
    </source>
</evidence>
<sequence length="106" mass="11708">MVATLHPEGKTPSSQILLYKAKRNEIASSPKCRNIAYGMLSGPGEAFQDACRASFKTCLARALARRQFSKRVGSPRLRRRREKAVHFSHTAVVQTGDHQGTGRLGK</sequence>
<keyword evidence="3" id="KW-1185">Reference proteome</keyword>
<dbReference type="EMBL" id="JAWQEG010000831">
    <property type="protein sequence ID" value="KAK3885044.1"/>
    <property type="molecule type" value="Genomic_DNA"/>
</dbReference>
<gene>
    <name evidence="2" type="ORF">Pcinc_010698</name>
</gene>
<evidence type="ECO:0000256" key="1">
    <source>
        <dbReference type="SAM" id="MobiDB-lite"/>
    </source>
</evidence>